<dbReference type="Proteomes" id="UP000757103">
    <property type="component" value="Unassembled WGS sequence"/>
</dbReference>
<keyword evidence="3" id="KW-0175">Coiled coil</keyword>
<dbReference type="Gene3D" id="2.40.420.20">
    <property type="match status" value="1"/>
</dbReference>
<reference evidence="8" key="2">
    <citation type="submission" date="2021-09" db="EMBL/GenBank/DDBJ databases">
        <authorList>
            <person name="Gilroy R."/>
        </authorList>
    </citation>
    <scope>NUCLEOTIDE SEQUENCE</scope>
    <source>
        <strain evidence="8">CHK121-7720</strain>
    </source>
</reference>
<dbReference type="RefSeq" id="WP_273305487.1">
    <property type="nucleotide sequence ID" value="NZ_CAWVJN010000002.1"/>
</dbReference>
<dbReference type="Gene3D" id="2.40.50.100">
    <property type="match status" value="1"/>
</dbReference>
<protein>
    <submittedName>
        <fullName evidence="8">Efflux RND transporter periplasmic adaptor subunit</fullName>
    </submittedName>
</protein>
<dbReference type="Gene3D" id="2.40.30.170">
    <property type="match status" value="1"/>
</dbReference>
<dbReference type="Gene3D" id="1.10.287.470">
    <property type="entry name" value="Helix hairpin bin"/>
    <property type="match status" value="1"/>
</dbReference>
<comment type="subcellular location">
    <subcellularLocation>
        <location evidence="1">Cell envelope</location>
    </subcellularLocation>
</comment>
<evidence type="ECO:0000256" key="3">
    <source>
        <dbReference type="SAM" id="Coils"/>
    </source>
</evidence>
<feature type="coiled-coil region" evidence="3">
    <location>
        <begin position="104"/>
        <end position="167"/>
    </location>
</feature>
<evidence type="ECO:0000256" key="2">
    <source>
        <dbReference type="ARBA" id="ARBA00009477"/>
    </source>
</evidence>
<dbReference type="InterPro" id="IPR058625">
    <property type="entry name" value="MdtA-like_BSH"/>
</dbReference>
<comment type="similarity">
    <text evidence="2">Belongs to the membrane fusion protein (MFP) (TC 8.A.1) family.</text>
</comment>
<dbReference type="InterPro" id="IPR058627">
    <property type="entry name" value="MdtA-like_C"/>
</dbReference>
<dbReference type="PANTHER" id="PTHR30158">
    <property type="entry name" value="ACRA/E-RELATED COMPONENT OF DRUG EFFLUX TRANSPORTER"/>
    <property type="match status" value="1"/>
</dbReference>
<evidence type="ECO:0000259" key="5">
    <source>
        <dbReference type="Pfam" id="PF25917"/>
    </source>
</evidence>
<evidence type="ECO:0000313" key="9">
    <source>
        <dbReference type="Proteomes" id="UP000757103"/>
    </source>
</evidence>
<accession>A0A921SU83</accession>
<feature type="domain" description="Multidrug resistance protein MdtA-like beta-barrel" evidence="6">
    <location>
        <begin position="209"/>
        <end position="284"/>
    </location>
</feature>
<feature type="domain" description="Multidrug resistance protein MdtA-like barrel-sandwich hybrid" evidence="5">
    <location>
        <begin position="62"/>
        <end position="203"/>
    </location>
</feature>
<dbReference type="InterPro" id="IPR058626">
    <property type="entry name" value="MdtA-like_b-barrel"/>
</dbReference>
<dbReference type="EMBL" id="DYUD01000011">
    <property type="protein sequence ID" value="HJG88446.1"/>
    <property type="molecule type" value="Genomic_DNA"/>
</dbReference>
<evidence type="ECO:0000256" key="1">
    <source>
        <dbReference type="ARBA" id="ARBA00004196"/>
    </source>
</evidence>
<dbReference type="InterPro" id="IPR006143">
    <property type="entry name" value="RND_pump_MFP"/>
</dbReference>
<dbReference type="AlphaFoldDB" id="A0A921SU83"/>
<feature type="domain" description="Multidrug resistance protein MdtA-like C-terminal permuted SH3" evidence="7">
    <location>
        <begin position="298"/>
        <end position="359"/>
    </location>
</feature>
<gene>
    <name evidence="8" type="ORF">K8U91_03065</name>
</gene>
<dbReference type="GO" id="GO:0022857">
    <property type="term" value="F:transmembrane transporter activity"/>
    <property type="evidence" value="ECO:0007669"/>
    <property type="project" value="InterPro"/>
</dbReference>
<dbReference type="GO" id="GO:0030313">
    <property type="term" value="C:cell envelope"/>
    <property type="evidence" value="ECO:0007669"/>
    <property type="project" value="UniProtKB-SubCell"/>
</dbReference>
<dbReference type="SUPFAM" id="SSF111369">
    <property type="entry name" value="HlyD-like secretion proteins"/>
    <property type="match status" value="1"/>
</dbReference>
<proteinExistence type="inferred from homology"/>
<keyword evidence="4" id="KW-0732">Signal</keyword>
<organism evidence="8 9">
    <name type="scientific">Barnesiella viscericola</name>
    <dbReference type="NCBI Taxonomy" id="397865"/>
    <lineage>
        <taxon>Bacteria</taxon>
        <taxon>Pseudomonadati</taxon>
        <taxon>Bacteroidota</taxon>
        <taxon>Bacteroidia</taxon>
        <taxon>Bacteroidales</taxon>
        <taxon>Barnesiellaceae</taxon>
        <taxon>Barnesiella</taxon>
    </lineage>
</organism>
<evidence type="ECO:0000256" key="4">
    <source>
        <dbReference type="SAM" id="SignalP"/>
    </source>
</evidence>
<dbReference type="GO" id="GO:0046677">
    <property type="term" value="P:response to antibiotic"/>
    <property type="evidence" value="ECO:0007669"/>
    <property type="project" value="TreeGrafter"/>
</dbReference>
<evidence type="ECO:0000259" key="6">
    <source>
        <dbReference type="Pfam" id="PF25944"/>
    </source>
</evidence>
<dbReference type="NCBIfam" id="TIGR01730">
    <property type="entry name" value="RND_mfp"/>
    <property type="match status" value="1"/>
</dbReference>
<comment type="caution">
    <text evidence="8">The sequence shown here is derived from an EMBL/GenBank/DDBJ whole genome shotgun (WGS) entry which is preliminary data.</text>
</comment>
<dbReference type="PANTHER" id="PTHR30158:SF23">
    <property type="entry name" value="MULTIDRUG RESISTANCE PROTEIN MEXA"/>
    <property type="match status" value="1"/>
</dbReference>
<name>A0A921SU83_9BACT</name>
<dbReference type="Pfam" id="PF25967">
    <property type="entry name" value="RND-MFP_C"/>
    <property type="match status" value="1"/>
</dbReference>
<dbReference type="GO" id="GO:0005886">
    <property type="term" value="C:plasma membrane"/>
    <property type="evidence" value="ECO:0007669"/>
    <property type="project" value="TreeGrafter"/>
</dbReference>
<sequence>MKLTKNLIQPIAGAMLCILLFSCGGKNAQTGGMAREYAVMTLEPDSMEWYSNYPAAIKGKRDIEIRPNVSGFITELRVDEGSVVRKGQVLFVIDTVPYKAALKVAETNVEVARANAETARLTAENKRELQRRDIISEYDLQMAENSYASAKAQLAQAEAQLVNARNNDSYTRVTSPLDGVVGEIPFRVGSLVSPSSTTPLTTVSDNSEMYVYFSMTERQVLELAAQYGADNFLKKLPEVSLKLSDGSVYPLKGEIETISGIIDTQTGSSNMRATFANPHKLLRSGGSGVIMIPMKNNQALLVPQKATYEIQDKKFVYVLNDDSTVKSTEITVSSIDNGKDYMVLSGLKAGDRIVIEGVNTLKDGMKIQVAGAQAPAQEPAQAQSKQ</sequence>
<dbReference type="PROSITE" id="PS51257">
    <property type="entry name" value="PROKAR_LIPOPROTEIN"/>
    <property type="match status" value="1"/>
</dbReference>
<reference evidence="8" key="1">
    <citation type="journal article" date="2021" name="PeerJ">
        <title>Extensive microbial diversity within the chicken gut microbiome revealed by metagenomics and culture.</title>
        <authorList>
            <person name="Gilroy R."/>
            <person name="Ravi A."/>
            <person name="Getino M."/>
            <person name="Pursley I."/>
            <person name="Horton D.L."/>
            <person name="Alikhan N.F."/>
            <person name="Baker D."/>
            <person name="Gharbi K."/>
            <person name="Hall N."/>
            <person name="Watson M."/>
            <person name="Adriaenssens E.M."/>
            <person name="Foster-Nyarko E."/>
            <person name="Jarju S."/>
            <person name="Secka A."/>
            <person name="Antonio M."/>
            <person name="Oren A."/>
            <person name="Chaudhuri R.R."/>
            <person name="La Ragione R."/>
            <person name="Hildebrand F."/>
            <person name="Pallen M.J."/>
        </authorList>
    </citation>
    <scope>NUCLEOTIDE SEQUENCE</scope>
    <source>
        <strain evidence="8">CHK121-7720</strain>
    </source>
</reference>
<evidence type="ECO:0000313" key="8">
    <source>
        <dbReference type="EMBL" id="HJG88446.1"/>
    </source>
</evidence>
<dbReference type="Pfam" id="PF25944">
    <property type="entry name" value="Beta-barrel_RND"/>
    <property type="match status" value="1"/>
</dbReference>
<dbReference type="Pfam" id="PF25917">
    <property type="entry name" value="BSH_RND"/>
    <property type="match status" value="1"/>
</dbReference>
<feature type="signal peptide" evidence="4">
    <location>
        <begin position="1"/>
        <end position="28"/>
    </location>
</feature>
<evidence type="ECO:0000259" key="7">
    <source>
        <dbReference type="Pfam" id="PF25967"/>
    </source>
</evidence>
<feature type="chain" id="PRO_5037893404" evidence="4">
    <location>
        <begin position="29"/>
        <end position="386"/>
    </location>
</feature>